<dbReference type="CDD" id="cd14978">
    <property type="entry name" value="7tmA_FMRFamide_R-like"/>
    <property type="match status" value="1"/>
</dbReference>
<feature type="transmembrane region" description="Helical" evidence="5">
    <location>
        <begin position="127"/>
        <end position="146"/>
    </location>
</feature>
<feature type="transmembrane region" description="Helical" evidence="5">
    <location>
        <begin position="267"/>
        <end position="287"/>
    </location>
</feature>
<sequence length="377" mass="43528">MDNFTALPQFEKSSLTSPTLTVNRTNTTEHYNPVPNGIEFFETARFINGVIVYPLVCFPGLIGNILTLIVLSRENMRTSTNAFLSALAVADTIKLINDIIYFCVMVLQRTDPSSAHVAYVHIYPYAHFVFSLSVCLSAWLTVSVAVERYILVCHPTRSREHCTRIRAIVTSSVVYVVMIGFSLPSAFRYKKIEMTDPITNTTITSITGTNLWKNTYMVHYDRFLNSLRSFIPLLILIYLNMCIINALRKTRAKKRHAQRHRVTFMMIIIIMVFLFCTTPDAVMTLFLDFGYHEEENYYAKGVREFSDSLLAVNAAVNFIIYCVLSRTFRQSFTTLFCPAKKERNIKKELPWYRRLSDQSSFWNNKKRRRSSSVSQHL</sequence>
<keyword evidence="8" id="KW-1185">Reference proteome</keyword>
<feature type="transmembrane region" description="Helical" evidence="5">
    <location>
        <begin position="307"/>
        <end position="324"/>
    </location>
</feature>
<comment type="caution">
    <text evidence="7">The sequence shown here is derived from an EMBL/GenBank/DDBJ whole genome shotgun (WGS) entry which is preliminary data.</text>
</comment>
<comment type="subcellular location">
    <subcellularLocation>
        <location evidence="1">Membrane</location>
    </subcellularLocation>
</comment>
<reference evidence="7" key="1">
    <citation type="submission" date="2019-08" db="EMBL/GenBank/DDBJ databases">
        <title>The improved chromosome-level genome for the pearl oyster Pinctada fucata martensii using PacBio sequencing and Hi-C.</title>
        <authorList>
            <person name="Zheng Z."/>
        </authorList>
    </citation>
    <scope>NUCLEOTIDE SEQUENCE</scope>
    <source>
        <strain evidence="7">ZZ-2019</strain>
        <tissue evidence="7">Adductor muscle</tissue>
    </source>
</reference>
<dbReference type="PROSITE" id="PS50262">
    <property type="entry name" value="G_PROTEIN_RECEP_F1_2"/>
    <property type="match status" value="1"/>
</dbReference>
<evidence type="ECO:0000313" key="7">
    <source>
        <dbReference type="EMBL" id="KAK3106656.1"/>
    </source>
</evidence>
<evidence type="ECO:0000256" key="5">
    <source>
        <dbReference type="SAM" id="Phobius"/>
    </source>
</evidence>
<dbReference type="AlphaFoldDB" id="A0AA89C2W4"/>
<dbReference type="Gene3D" id="1.20.1070.10">
    <property type="entry name" value="Rhodopsin 7-helix transmembrane proteins"/>
    <property type="match status" value="1"/>
</dbReference>
<dbReference type="InterPro" id="IPR000276">
    <property type="entry name" value="GPCR_Rhodpsn"/>
</dbReference>
<organism evidence="7 8">
    <name type="scientific">Pinctada imbricata</name>
    <name type="common">Atlantic pearl-oyster</name>
    <name type="synonym">Pinctada martensii</name>
    <dbReference type="NCBI Taxonomy" id="66713"/>
    <lineage>
        <taxon>Eukaryota</taxon>
        <taxon>Metazoa</taxon>
        <taxon>Spiralia</taxon>
        <taxon>Lophotrochozoa</taxon>
        <taxon>Mollusca</taxon>
        <taxon>Bivalvia</taxon>
        <taxon>Autobranchia</taxon>
        <taxon>Pteriomorphia</taxon>
        <taxon>Pterioida</taxon>
        <taxon>Pterioidea</taxon>
        <taxon>Pteriidae</taxon>
        <taxon>Pinctada</taxon>
    </lineage>
</organism>
<accession>A0AA89C2W4</accession>
<dbReference type="InterPro" id="IPR017452">
    <property type="entry name" value="GPCR_Rhodpsn_7TM"/>
</dbReference>
<proteinExistence type="predicted"/>
<evidence type="ECO:0000256" key="2">
    <source>
        <dbReference type="ARBA" id="ARBA00022692"/>
    </source>
</evidence>
<dbReference type="GO" id="GO:0004930">
    <property type="term" value="F:G protein-coupled receptor activity"/>
    <property type="evidence" value="ECO:0007669"/>
    <property type="project" value="InterPro"/>
</dbReference>
<dbReference type="Pfam" id="PF00001">
    <property type="entry name" value="7tm_1"/>
    <property type="match status" value="1"/>
</dbReference>
<keyword evidence="4 5" id="KW-0472">Membrane</keyword>
<evidence type="ECO:0000256" key="3">
    <source>
        <dbReference type="ARBA" id="ARBA00022989"/>
    </source>
</evidence>
<name>A0AA89C2W4_PINIB</name>
<dbReference type="PANTHER" id="PTHR46641:SF2">
    <property type="entry name" value="FMRFAMIDE RECEPTOR"/>
    <property type="match status" value="1"/>
</dbReference>
<dbReference type="EMBL" id="VSWD01000003">
    <property type="protein sequence ID" value="KAK3106656.1"/>
    <property type="molecule type" value="Genomic_DNA"/>
</dbReference>
<dbReference type="InterPro" id="IPR052954">
    <property type="entry name" value="GPCR-Ligand_Int"/>
</dbReference>
<keyword evidence="3 5" id="KW-1133">Transmembrane helix</keyword>
<feature type="transmembrane region" description="Helical" evidence="5">
    <location>
        <begin position="229"/>
        <end position="247"/>
    </location>
</feature>
<evidence type="ECO:0000256" key="4">
    <source>
        <dbReference type="ARBA" id="ARBA00023136"/>
    </source>
</evidence>
<dbReference type="GO" id="GO:0016020">
    <property type="term" value="C:membrane"/>
    <property type="evidence" value="ECO:0007669"/>
    <property type="project" value="UniProtKB-SubCell"/>
</dbReference>
<feature type="domain" description="G-protein coupled receptors family 1 profile" evidence="6">
    <location>
        <begin position="63"/>
        <end position="321"/>
    </location>
</feature>
<keyword evidence="2 5" id="KW-0812">Transmembrane</keyword>
<gene>
    <name evidence="7" type="ORF">FSP39_024645</name>
</gene>
<evidence type="ECO:0000313" key="8">
    <source>
        <dbReference type="Proteomes" id="UP001186944"/>
    </source>
</evidence>
<feature type="transmembrane region" description="Helical" evidence="5">
    <location>
        <begin position="167"/>
        <end position="187"/>
    </location>
</feature>
<dbReference type="SUPFAM" id="SSF81321">
    <property type="entry name" value="Family A G protein-coupled receptor-like"/>
    <property type="match status" value="1"/>
</dbReference>
<dbReference type="PRINTS" id="PR00237">
    <property type="entry name" value="GPCRRHODOPSN"/>
</dbReference>
<feature type="transmembrane region" description="Helical" evidence="5">
    <location>
        <begin position="50"/>
        <end position="71"/>
    </location>
</feature>
<evidence type="ECO:0000259" key="6">
    <source>
        <dbReference type="PROSITE" id="PS50262"/>
    </source>
</evidence>
<dbReference type="PANTHER" id="PTHR46641">
    <property type="entry name" value="FMRFAMIDE RECEPTOR-RELATED"/>
    <property type="match status" value="1"/>
</dbReference>
<feature type="transmembrane region" description="Helical" evidence="5">
    <location>
        <begin position="83"/>
        <end position="107"/>
    </location>
</feature>
<protein>
    <recommendedName>
        <fullName evidence="6">G-protein coupled receptors family 1 profile domain-containing protein</fullName>
    </recommendedName>
</protein>
<evidence type="ECO:0000256" key="1">
    <source>
        <dbReference type="ARBA" id="ARBA00004370"/>
    </source>
</evidence>
<dbReference type="Proteomes" id="UP001186944">
    <property type="component" value="Unassembled WGS sequence"/>
</dbReference>